<dbReference type="RefSeq" id="WP_282767420.1">
    <property type="nucleotide sequence ID" value="NZ_JASCTH010000064.1"/>
</dbReference>
<keyword evidence="1" id="KW-0678">Repressor</keyword>
<dbReference type="PROSITE" id="PS50977">
    <property type="entry name" value="HTH_TETR_2"/>
    <property type="match status" value="1"/>
</dbReference>
<keyword evidence="2" id="KW-0805">Transcription regulation</keyword>
<dbReference type="SUPFAM" id="SSF48498">
    <property type="entry name" value="Tetracyclin repressor-like, C-terminal domain"/>
    <property type="match status" value="1"/>
</dbReference>
<dbReference type="InterPro" id="IPR001647">
    <property type="entry name" value="HTH_TetR"/>
</dbReference>
<name>A0ABT6X1R5_9ACTN</name>
<dbReference type="InterPro" id="IPR050109">
    <property type="entry name" value="HTH-type_TetR-like_transc_reg"/>
</dbReference>
<protein>
    <submittedName>
        <fullName evidence="7">TetR family transcriptional regulator C-terminal domain-containing protein</fullName>
    </submittedName>
</protein>
<dbReference type="PANTHER" id="PTHR30055">
    <property type="entry name" value="HTH-TYPE TRANSCRIPTIONAL REGULATOR RUTR"/>
    <property type="match status" value="1"/>
</dbReference>
<dbReference type="InterPro" id="IPR039538">
    <property type="entry name" value="BetI_C"/>
</dbReference>
<evidence type="ECO:0000313" key="8">
    <source>
        <dbReference type="Proteomes" id="UP001241758"/>
    </source>
</evidence>
<keyword evidence="3 5" id="KW-0238">DNA-binding</keyword>
<evidence type="ECO:0000256" key="5">
    <source>
        <dbReference type="PROSITE-ProRule" id="PRU00335"/>
    </source>
</evidence>
<feature type="DNA-binding region" description="H-T-H motif" evidence="5">
    <location>
        <begin position="31"/>
        <end position="50"/>
    </location>
</feature>
<comment type="caution">
    <text evidence="7">The sequence shown here is derived from an EMBL/GenBank/DDBJ whole genome shotgun (WGS) entry which is preliminary data.</text>
</comment>
<evidence type="ECO:0000256" key="1">
    <source>
        <dbReference type="ARBA" id="ARBA00022491"/>
    </source>
</evidence>
<accession>A0ABT6X1R5</accession>
<dbReference type="InterPro" id="IPR009057">
    <property type="entry name" value="Homeodomain-like_sf"/>
</dbReference>
<feature type="domain" description="HTH tetR-type" evidence="6">
    <location>
        <begin position="8"/>
        <end position="68"/>
    </location>
</feature>
<dbReference type="Pfam" id="PF13977">
    <property type="entry name" value="TetR_C_6"/>
    <property type="match status" value="1"/>
</dbReference>
<evidence type="ECO:0000313" key="7">
    <source>
        <dbReference type="EMBL" id="MDI6105957.1"/>
    </source>
</evidence>
<evidence type="ECO:0000256" key="2">
    <source>
        <dbReference type="ARBA" id="ARBA00023015"/>
    </source>
</evidence>
<evidence type="ECO:0000259" key="6">
    <source>
        <dbReference type="PROSITE" id="PS50977"/>
    </source>
</evidence>
<reference evidence="7 8" key="1">
    <citation type="submission" date="2023-05" db="EMBL/GenBank/DDBJ databases">
        <title>Actinoplanes sp. NEAU-A12 genome sequencing.</title>
        <authorList>
            <person name="Wang Z.-S."/>
        </authorList>
    </citation>
    <scope>NUCLEOTIDE SEQUENCE [LARGE SCALE GENOMIC DNA]</scope>
    <source>
        <strain evidence="7 8">NEAU-A12</strain>
    </source>
</reference>
<keyword evidence="4" id="KW-0804">Transcription</keyword>
<dbReference type="PANTHER" id="PTHR30055:SF234">
    <property type="entry name" value="HTH-TYPE TRANSCRIPTIONAL REGULATOR BETI"/>
    <property type="match status" value="1"/>
</dbReference>
<dbReference type="SUPFAM" id="SSF46689">
    <property type="entry name" value="Homeodomain-like"/>
    <property type="match status" value="1"/>
</dbReference>
<evidence type="ECO:0000256" key="3">
    <source>
        <dbReference type="ARBA" id="ARBA00023125"/>
    </source>
</evidence>
<keyword evidence="8" id="KW-1185">Reference proteome</keyword>
<dbReference type="Proteomes" id="UP001241758">
    <property type="component" value="Unassembled WGS sequence"/>
</dbReference>
<dbReference type="EMBL" id="JASCTH010000064">
    <property type="protein sequence ID" value="MDI6105957.1"/>
    <property type="molecule type" value="Genomic_DNA"/>
</dbReference>
<gene>
    <name evidence="7" type="ORF">QLQ12_46045</name>
</gene>
<proteinExistence type="predicted"/>
<sequence>MPRFVDPHERRQAVGQAVWRVVCRAGLARASVRAVAEEAGLSTGSLRHYFGEQRGLQVYAFELIIERIEQRLARVDPALPVREQIEEMLWAILPVNPEQVEEEQVRLEFLVQSRLDPELAAVAGNDRTQAEDLARHAVIALRDAGQAPAGVDVEGAGLELLALVDGLAQAAALSPGTMPGDRLKQACRRWLDSLARSE</sequence>
<dbReference type="Pfam" id="PF00440">
    <property type="entry name" value="TetR_N"/>
    <property type="match status" value="1"/>
</dbReference>
<organism evidence="7 8">
    <name type="scientific">Actinoplanes sandaracinus</name>
    <dbReference type="NCBI Taxonomy" id="3045177"/>
    <lineage>
        <taxon>Bacteria</taxon>
        <taxon>Bacillati</taxon>
        <taxon>Actinomycetota</taxon>
        <taxon>Actinomycetes</taxon>
        <taxon>Micromonosporales</taxon>
        <taxon>Micromonosporaceae</taxon>
        <taxon>Actinoplanes</taxon>
    </lineage>
</organism>
<dbReference type="InterPro" id="IPR036271">
    <property type="entry name" value="Tet_transcr_reg_TetR-rel_C_sf"/>
</dbReference>
<evidence type="ECO:0000256" key="4">
    <source>
        <dbReference type="ARBA" id="ARBA00023163"/>
    </source>
</evidence>
<dbReference type="Gene3D" id="1.10.357.10">
    <property type="entry name" value="Tetracycline Repressor, domain 2"/>
    <property type="match status" value="1"/>
</dbReference>